<gene>
    <name evidence="1" type="ORF">GPZ80_11205</name>
</gene>
<reference evidence="1 2" key="1">
    <citation type="submission" date="2020-06" db="EMBL/GenBank/DDBJ databases">
        <title>Actinokineospora xiongansis sp. nov., isolated from soil of Baiyangdian.</title>
        <authorList>
            <person name="Zhang X."/>
        </authorList>
    </citation>
    <scope>NUCLEOTIDE SEQUENCE [LARGE SCALE GENOMIC DNA]</scope>
    <source>
        <strain evidence="1 2">HBU206404</strain>
    </source>
</reference>
<evidence type="ECO:0000313" key="1">
    <source>
        <dbReference type="EMBL" id="MBC6447740.1"/>
    </source>
</evidence>
<keyword evidence="2" id="KW-1185">Reference proteome</keyword>
<dbReference type="Proteomes" id="UP000734823">
    <property type="component" value="Unassembled WGS sequence"/>
</dbReference>
<proteinExistence type="predicted"/>
<dbReference type="RefSeq" id="WP_187220247.1">
    <property type="nucleotide sequence ID" value="NZ_JABVED010000005.1"/>
</dbReference>
<evidence type="ECO:0000313" key="2">
    <source>
        <dbReference type="Proteomes" id="UP000734823"/>
    </source>
</evidence>
<protein>
    <submittedName>
        <fullName evidence="1">Uncharacterized protein</fullName>
    </submittedName>
</protein>
<sequence length="81" mass="8507">MRSTLHLIDTPGPGSLATMAKPRGGDWLDDEMVALAEAGVDVLVCAIPAAERAEVGLRGEAARGMPVPDTPEQREWVAGLL</sequence>
<organism evidence="1 2">
    <name type="scientific">Actinokineospora xionganensis</name>
    <dbReference type="NCBI Taxonomy" id="2684470"/>
    <lineage>
        <taxon>Bacteria</taxon>
        <taxon>Bacillati</taxon>
        <taxon>Actinomycetota</taxon>
        <taxon>Actinomycetes</taxon>
        <taxon>Pseudonocardiales</taxon>
        <taxon>Pseudonocardiaceae</taxon>
        <taxon>Actinokineospora</taxon>
    </lineage>
</organism>
<accession>A0ABR7L4Z3</accession>
<dbReference type="EMBL" id="JABVED010000005">
    <property type="protein sequence ID" value="MBC6447740.1"/>
    <property type="molecule type" value="Genomic_DNA"/>
</dbReference>
<comment type="caution">
    <text evidence="1">The sequence shown here is derived from an EMBL/GenBank/DDBJ whole genome shotgun (WGS) entry which is preliminary data.</text>
</comment>
<name>A0ABR7L4Z3_9PSEU</name>